<sequence>MQPPTPPTNASVIKTLTYEKRNQEVEAHAVKTKARENSGHAPPPEQSAALTGPSRVSEMREGSNSGIATQTVVVLTKPCFYIILISMVAADFIVPLLSTTIVDYALDKELPPDQSWRLVTFLSVGSMCGHLVIPLLSDKLSRGRSLMAALSFTLLSLCFIVMPQVHGFATIGVVAFVAGVQQGYLNTLKPVLVADYLGVGSVAVSWGLMGLASLPLTFCEPTILVLPGCKKMDRLVQECTASILTNMF</sequence>
<comment type="caution">
    <text evidence="8">The sequence shown here is derived from an EMBL/GenBank/DDBJ whole genome shotgun (WGS) entry which is preliminary data.</text>
</comment>
<evidence type="ECO:0000256" key="6">
    <source>
        <dbReference type="SAM" id="MobiDB-lite"/>
    </source>
</evidence>
<evidence type="ECO:0000313" key="9">
    <source>
        <dbReference type="Proteomes" id="UP000821837"/>
    </source>
</evidence>
<feature type="transmembrane region" description="Helical" evidence="7">
    <location>
        <begin position="118"/>
        <end position="136"/>
    </location>
</feature>
<protein>
    <submittedName>
        <fullName evidence="8">Uncharacterized protein</fullName>
    </submittedName>
</protein>
<name>A0A9D4PXT1_RHISA</name>
<dbReference type="PANTHER" id="PTHR43385">
    <property type="entry name" value="RIBOFLAVIN TRANSPORTER RIBJ"/>
    <property type="match status" value="1"/>
</dbReference>
<dbReference type="InterPro" id="IPR011701">
    <property type="entry name" value="MFS"/>
</dbReference>
<comment type="subcellular location">
    <subcellularLocation>
        <location evidence="1">Membrane</location>
        <topology evidence="1">Multi-pass membrane protein</topology>
    </subcellularLocation>
</comment>
<proteinExistence type="predicted"/>
<evidence type="ECO:0000256" key="7">
    <source>
        <dbReference type="SAM" id="Phobius"/>
    </source>
</evidence>
<keyword evidence="3 7" id="KW-0812">Transmembrane</keyword>
<evidence type="ECO:0000256" key="1">
    <source>
        <dbReference type="ARBA" id="ARBA00004141"/>
    </source>
</evidence>
<feature type="transmembrane region" description="Helical" evidence="7">
    <location>
        <begin position="79"/>
        <end position="98"/>
    </location>
</feature>
<dbReference type="SUPFAM" id="SSF103473">
    <property type="entry name" value="MFS general substrate transporter"/>
    <property type="match status" value="1"/>
</dbReference>
<feature type="compositionally biased region" description="Basic and acidic residues" evidence="6">
    <location>
        <begin position="25"/>
        <end position="38"/>
    </location>
</feature>
<evidence type="ECO:0000256" key="4">
    <source>
        <dbReference type="ARBA" id="ARBA00022989"/>
    </source>
</evidence>
<feature type="transmembrane region" description="Helical" evidence="7">
    <location>
        <begin position="148"/>
        <end position="178"/>
    </location>
</feature>
<evidence type="ECO:0000313" key="8">
    <source>
        <dbReference type="EMBL" id="KAH7957687.1"/>
    </source>
</evidence>
<dbReference type="Pfam" id="PF07690">
    <property type="entry name" value="MFS_1"/>
    <property type="match status" value="1"/>
</dbReference>
<dbReference type="VEuPathDB" id="VectorBase:RSAN_027955"/>
<reference evidence="8" key="2">
    <citation type="submission" date="2021-09" db="EMBL/GenBank/DDBJ databases">
        <authorList>
            <person name="Jia N."/>
            <person name="Wang J."/>
            <person name="Shi W."/>
            <person name="Du L."/>
            <person name="Sun Y."/>
            <person name="Zhan W."/>
            <person name="Jiang J."/>
            <person name="Wang Q."/>
            <person name="Zhang B."/>
            <person name="Ji P."/>
            <person name="Sakyi L.B."/>
            <person name="Cui X."/>
            <person name="Yuan T."/>
            <person name="Jiang B."/>
            <person name="Yang W."/>
            <person name="Lam T.T.-Y."/>
            <person name="Chang Q."/>
            <person name="Ding S."/>
            <person name="Wang X."/>
            <person name="Zhu J."/>
            <person name="Ruan X."/>
            <person name="Zhao L."/>
            <person name="Wei J."/>
            <person name="Que T."/>
            <person name="Du C."/>
            <person name="Cheng J."/>
            <person name="Dai P."/>
            <person name="Han X."/>
            <person name="Huang E."/>
            <person name="Gao Y."/>
            <person name="Liu J."/>
            <person name="Shao H."/>
            <person name="Ye R."/>
            <person name="Li L."/>
            <person name="Wei W."/>
            <person name="Wang X."/>
            <person name="Wang C."/>
            <person name="Huo Q."/>
            <person name="Li W."/>
            <person name="Guo W."/>
            <person name="Chen H."/>
            <person name="Chen S."/>
            <person name="Zhou L."/>
            <person name="Zhou L."/>
            <person name="Ni X."/>
            <person name="Tian J."/>
            <person name="Zhou Y."/>
            <person name="Sheng Y."/>
            <person name="Liu T."/>
            <person name="Pan Y."/>
            <person name="Xia L."/>
            <person name="Li J."/>
            <person name="Zhao F."/>
            <person name="Cao W."/>
        </authorList>
    </citation>
    <scope>NUCLEOTIDE SEQUENCE</scope>
    <source>
        <strain evidence="8">Rsan-2018</strain>
        <tissue evidence="8">Larvae</tissue>
    </source>
</reference>
<dbReference type="Gene3D" id="1.20.1250.20">
    <property type="entry name" value="MFS general substrate transporter like domains"/>
    <property type="match status" value="1"/>
</dbReference>
<feature type="region of interest" description="Disordered" evidence="6">
    <location>
        <begin position="25"/>
        <end position="63"/>
    </location>
</feature>
<dbReference type="PANTHER" id="PTHR43385:SF1">
    <property type="entry name" value="RIBOFLAVIN TRANSPORTER RIBJ"/>
    <property type="match status" value="1"/>
</dbReference>
<keyword evidence="2" id="KW-0813">Transport</keyword>
<keyword evidence="9" id="KW-1185">Reference proteome</keyword>
<organism evidence="8 9">
    <name type="scientific">Rhipicephalus sanguineus</name>
    <name type="common">Brown dog tick</name>
    <name type="synonym">Ixodes sanguineus</name>
    <dbReference type="NCBI Taxonomy" id="34632"/>
    <lineage>
        <taxon>Eukaryota</taxon>
        <taxon>Metazoa</taxon>
        <taxon>Ecdysozoa</taxon>
        <taxon>Arthropoda</taxon>
        <taxon>Chelicerata</taxon>
        <taxon>Arachnida</taxon>
        <taxon>Acari</taxon>
        <taxon>Parasitiformes</taxon>
        <taxon>Ixodida</taxon>
        <taxon>Ixodoidea</taxon>
        <taxon>Ixodidae</taxon>
        <taxon>Rhipicephalinae</taxon>
        <taxon>Rhipicephalus</taxon>
        <taxon>Rhipicephalus</taxon>
    </lineage>
</organism>
<gene>
    <name evidence="8" type="ORF">HPB52_021897</name>
</gene>
<dbReference type="InterPro" id="IPR052983">
    <property type="entry name" value="MFS_Riboflavin_Transporter"/>
</dbReference>
<reference evidence="8" key="1">
    <citation type="journal article" date="2020" name="Cell">
        <title>Large-Scale Comparative Analyses of Tick Genomes Elucidate Their Genetic Diversity and Vector Capacities.</title>
        <authorList>
            <consortium name="Tick Genome and Microbiome Consortium (TIGMIC)"/>
            <person name="Jia N."/>
            <person name="Wang J."/>
            <person name="Shi W."/>
            <person name="Du L."/>
            <person name="Sun Y."/>
            <person name="Zhan W."/>
            <person name="Jiang J.F."/>
            <person name="Wang Q."/>
            <person name="Zhang B."/>
            <person name="Ji P."/>
            <person name="Bell-Sakyi L."/>
            <person name="Cui X.M."/>
            <person name="Yuan T.T."/>
            <person name="Jiang B.G."/>
            <person name="Yang W.F."/>
            <person name="Lam T.T."/>
            <person name="Chang Q.C."/>
            <person name="Ding S.J."/>
            <person name="Wang X.J."/>
            <person name="Zhu J.G."/>
            <person name="Ruan X.D."/>
            <person name="Zhao L."/>
            <person name="Wei J.T."/>
            <person name="Ye R.Z."/>
            <person name="Que T.C."/>
            <person name="Du C.H."/>
            <person name="Zhou Y.H."/>
            <person name="Cheng J.X."/>
            <person name="Dai P.F."/>
            <person name="Guo W.B."/>
            <person name="Han X.H."/>
            <person name="Huang E.J."/>
            <person name="Li L.F."/>
            <person name="Wei W."/>
            <person name="Gao Y.C."/>
            <person name="Liu J.Z."/>
            <person name="Shao H.Z."/>
            <person name="Wang X."/>
            <person name="Wang C.C."/>
            <person name="Yang T.C."/>
            <person name="Huo Q.B."/>
            <person name="Li W."/>
            <person name="Chen H.Y."/>
            <person name="Chen S.E."/>
            <person name="Zhou L.G."/>
            <person name="Ni X.B."/>
            <person name="Tian J.H."/>
            <person name="Sheng Y."/>
            <person name="Liu T."/>
            <person name="Pan Y.S."/>
            <person name="Xia L.Y."/>
            <person name="Li J."/>
            <person name="Zhao F."/>
            <person name="Cao W.C."/>
        </authorList>
    </citation>
    <scope>NUCLEOTIDE SEQUENCE</scope>
    <source>
        <strain evidence="8">Rsan-2018</strain>
    </source>
</reference>
<keyword evidence="5 7" id="KW-0472">Membrane</keyword>
<keyword evidence="4 7" id="KW-1133">Transmembrane helix</keyword>
<dbReference type="InterPro" id="IPR036259">
    <property type="entry name" value="MFS_trans_sf"/>
</dbReference>
<dbReference type="Proteomes" id="UP000821837">
    <property type="component" value="Unassembled WGS sequence"/>
</dbReference>
<evidence type="ECO:0000256" key="3">
    <source>
        <dbReference type="ARBA" id="ARBA00022692"/>
    </source>
</evidence>
<evidence type="ECO:0000256" key="2">
    <source>
        <dbReference type="ARBA" id="ARBA00022448"/>
    </source>
</evidence>
<dbReference type="GO" id="GO:0022857">
    <property type="term" value="F:transmembrane transporter activity"/>
    <property type="evidence" value="ECO:0007669"/>
    <property type="project" value="InterPro"/>
</dbReference>
<evidence type="ECO:0000256" key="5">
    <source>
        <dbReference type="ARBA" id="ARBA00023136"/>
    </source>
</evidence>
<accession>A0A9D4PXT1</accession>
<dbReference type="AlphaFoldDB" id="A0A9D4PXT1"/>
<feature type="transmembrane region" description="Helical" evidence="7">
    <location>
        <begin position="198"/>
        <end position="226"/>
    </location>
</feature>
<dbReference type="EMBL" id="JABSTV010001250">
    <property type="protein sequence ID" value="KAH7957687.1"/>
    <property type="molecule type" value="Genomic_DNA"/>
</dbReference>
<dbReference type="GO" id="GO:0016020">
    <property type="term" value="C:membrane"/>
    <property type="evidence" value="ECO:0007669"/>
    <property type="project" value="UniProtKB-SubCell"/>
</dbReference>